<sequence length="482" mass="53115">MRGMKKRSRRQTVGYASHARWRDQCRPSRGANPSEVRPPFRGLTLADRDDEPPAVYTAEEEAALCPVCHVLVVCQEAHTRGKLHTESDQRKKDAAAAAAATEGDIEAALKLLRRERPELLTPAPRWAPHTIHTSVPVSSVAPLPSPPTLRAPPVFPSPPCFPVPGRRRLHPDVGVLPAPYSPRPDPRWRRQTVGYASHARWRDQYRPSRGANPSEVRPPFRGLTLADRDDEPPAVYTAEEEAALCPVCHVLVVCQEAHTRGKLHTESDQRKKDAAAAAGATEGDIEAALKLLRRERPELLTPAPRWAPTVGYASHARWRDQYRPSRGANPSEVRPPFRGLTLADRDDEPPAVYTAEEEAALCPVCHVLVVCQEAHIEGKLHTESDQLEERRSGCGRCHRGEHRGGPQAATEGAARASDSGPTLGASRRRLHPDVGVLPAPYSPRPDPRWSGSFEGGSEDVCRRHQPATTSSYRPPRVLTARP</sequence>
<dbReference type="EMBL" id="JABSTQ010009570">
    <property type="protein sequence ID" value="KAG0428009.1"/>
    <property type="molecule type" value="Genomic_DNA"/>
</dbReference>
<comment type="caution">
    <text evidence="1">The sequence shown here is derived from an EMBL/GenBank/DDBJ whole genome shotgun (WGS) entry which is preliminary data.</text>
</comment>
<gene>
    <name evidence="1" type="ORF">HPB47_024983</name>
</gene>
<evidence type="ECO:0000313" key="1">
    <source>
        <dbReference type="EMBL" id="KAG0428009.1"/>
    </source>
</evidence>
<accession>A0AC60Q3G1</accession>
<reference evidence="1 2" key="1">
    <citation type="journal article" date="2020" name="Cell">
        <title>Large-Scale Comparative Analyses of Tick Genomes Elucidate Their Genetic Diversity and Vector Capacities.</title>
        <authorList>
            <consortium name="Tick Genome and Microbiome Consortium (TIGMIC)"/>
            <person name="Jia N."/>
            <person name="Wang J."/>
            <person name="Shi W."/>
            <person name="Du L."/>
            <person name="Sun Y."/>
            <person name="Zhan W."/>
            <person name="Jiang J.F."/>
            <person name="Wang Q."/>
            <person name="Zhang B."/>
            <person name="Ji P."/>
            <person name="Bell-Sakyi L."/>
            <person name="Cui X.M."/>
            <person name="Yuan T.T."/>
            <person name="Jiang B.G."/>
            <person name="Yang W.F."/>
            <person name="Lam T.T."/>
            <person name="Chang Q.C."/>
            <person name="Ding S.J."/>
            <person name="Wang X.J."/>
            <person name="Zhu J.G."/>
            <person name="Ruan X.D."/>
            <person name="Zhao L."/>
            <person name="Wei J.T."/>
            <person name="Ye R.Z."/>
            <person name="Que T.C."/>
            <person name="Du C.H."/>
            <person name="Zhou Y.H."/>
            <person name="Cheng J.X."/>
            <person name="Dai P.F."/>
            <person name="Guo W.B."/>
            <person name="Han X.H."/>
            <person name="Huang E.J."/>
            <person name="Li L.F."/>
            <person name="Wei W."/>
            <person name="Gao Y.C."/>
            <person name="Liu J.Z."/>
            <person name="Shao H.Z."/>
            <person name="Wang X."/>
            <person name="Wang C.C."/>
            <person name="Yang T.C."/>
            <person name="Huo Q.B."/>
            <person name="Li W."/>
            <person name="Chen H.Y."/>
            <person name="Chen S.E."/>
            <person name="Zhou L.G."/>
            <person name="Ni X.B."/>
            <person name="Tian J.H."/>
            <person name="Sheng Y."/>
            <person name="Liu T."/>
            <person name="Pan Y.S."/>
            <person name="Xia L.Y."/>
            <person name="Li J."/>
            <person name="Zhao F."/>
            <person name="Cao W.C."/>
        </authorList>
    </citation>
    <scope>NUCLEOTIDE SEQUENCE [LARGE SCALE GENOMIC DNA]</scope>
    <source>
        <strain evidence="1">Iper-2018</strain>
    </source>
</reference>
<organism evidence="1 2">
    <name type="scientific">Ixodes persulcatus</name>
    <name type="common">Taiga tick</name>
    <dbReference type="NCBI Taxonomy" id="34615"/>
    <lineage>
        <taxon>Eukaryota</taxon>
        <taxon>Metazoa</taxon>
        <taxon>Ecdysozoa</taxon>
        <taxon>Arthropoda</taxon>
        <taxon>Chelicerata</taxon>
        <taxon>Arachnida</taxon>
        <taxon>Acari</taxon>
        <taxon>Parasitiformes</taxon>
        <taxon>Ixodida</taxon>
        <taxon>Ixodoidea</taxon>
        <taxon>Ixodidae</taxon>
        <taxon>Ixodinae</taxon>
        <taxon>Ixodes</taxon>
    </lineage>
</organism>
<proteinExistence type="predicted"/>
<protein>
    <submittedName>
        <fullName evidence="1">Uncharacterized protein</fullName>
    </submittedName>
</protein>
<keyword evidence="2" id="KW-1185">Reference proteome</keyword>
<dbReference type="Proteomes" id="UP000805193">
    <property type="component" value="Unassembled WGS sequence"/>
</dbReference>
<evidence type="ECO:0000313" key="2">
    <source>
        <dbReference type="Proteomes" id="UP000805193"/>
    </source>
</evidence>
<name>A0AC60Q3G1_IXOPE</name>